<dbReference type="EMBL" id="LT629692">
    <property type="protein sequence ID" value="SDG54281.1"/>
    <property type="molecule type" value="Genomic_DNA"/>
</dbReference>
<evidence type="ECO:0000313" key="6">
    <source>
        <dbReference type="EMBL" id="SDG54281.1"/>
    </source>
</evidence>
<dbReference type="InterPro" id="IPR050172">
    <property type="entry name" value="SsuD_RutA_monooxygenase"/>
</dbReference>
<evidence type="ECO:0000256" key="2">
    <source>
        <dbReference type="ARBA" id="ARBA00022643"/>
    </source>
</evidence>
<dbReference type="RefSeq" id="WP_091485980.1">
    <property type="nucleotide sequence ID" value="NZ_LT629692.1"/>
</dbReference>
<dbReference type="STRING" id="370764.SAMN04489810_0582"/>
<organism evidence="6 7">
    <name type="scientific">Microbacterium pygmaeum</name>
    <dbReference type="NCBI Taxonomy" id="370764"/>
    <lineage>
        <taxon>Bacteria</taxon>
        <taxon>Bacillati</taxon>
        <taxon>Actinomycetota</taxon>
        <taxon>Actinomycetes</taxon>
        <taxon>Micrococcales</taxon>
        <taxon>Microbacteriaceae</taxon>
        <taxon>Microbacterium</taxon>
    </lineage>
</organism>
<evidence type="ECO:0000313" key="7">
    <source>
        <dbReference type="Proteomes" id="UP000199009"/>
    </source>
</evidence>
<dbReference type="NCBIfam" id="TIGR03856">
    <property type="entry name" value="F420_MSMEG_2906"/>
    <property type="match status" value="1"/>
</dbReference>
<accession>A0A1G7V444</accession>
<dbReference type="Proteomes" id="UP000199009">
    <property type="component" value="Chromosome I"/>
</dbReference>
<evidence type="ECO:0000259" key="5">
    <source>
        <dbReference type="Pfam" id="PF00296"/>
    </source>
</evidence>
<gene>
    <name evidence="6" type="ORF">SAMN04489810_0582</name>
</gene>
<dbReference type="InterPro" id="IPR036661">
    <property type="entry name" value="Luciferase-like_sf"/>
</dbReference>
<dbReference type="PANTHER" id="PTHR42847:SF8">
    <property type="entry name" value="CONSERVED PROTEIN"/>
    <property type="match status" value="1"/>
</dbReference>
<evidence type="ECO:0000256" key="4">
    <source>
        <dbReference type="ARBA" id="ARBA00023033"/>
    </source>
</evidence>
<sequence length="280" mass="31033">MTEQIAHPAASRPVRIGVQLAPQHATFPQLRDAVLRAEDLGVDAIFNWDHFYPLSEPLDAPHFEAWTVLAAMAEITERVEFGPLVNCNSYRNPDLQADMARTVDHISAGAAGTGRLIFGTGSGWAERDYDGYGYPFGTVGSRLDALAADLPRIRARWDELNPAPTRKIPILIGGQGERKTLRLVAQHADIWHTFATLEDLPRKIGVLHDWCAQEDRDPAEIELSSGFSIRRFGPLLEPDGPDRLYAQGVRLLIPALDGPDYDLSEIVPLLQWRDRANGTA</sequence>
<evidence type="ECO:0000256" key="1">
    <source>
        <dbReference type="ARBA" id="ARBA00022630"/>
    </source>
</evidence>
<dbReference type="GO" id="GO:0046306">
    <property type="term" value="P:alkanesulfonate catabolic process"/>
    <property type="evidence" value="ECO:0007669"/>
    <property type="project" value="TreeGrafter"/>
</dbReference>
<proteinExistence type="predicted"/>
<dbReference type="SUPFAM" id="SSF51679">
    <property type="entry name" value="Bacterial luciferase-like"/>
    <property type="match status" value="1"/>
</dbReference>
<dbReference type="CDD" id="cd01097">
    <property type="entry name" value="Tetrahydromethanopterin_reductase"/>
    <property type="match status" value="1"/>
</dbReference>
<keyword evidence="7" id="KW-1185">Reference proteome</keyword>
<keyword evidence="4" id="KW-0503">Monooxygenase</keyword>
<reference evidence="6 7" key="1">
    <citation type="submission" date="2016-10" db="EMBL/GenBank/DDBJ databases">
        <authorList>
            <person name="de Groot N.N."/>
        </authorList>
    </citation>
    <scope>NUCLEOTIDE SEQUENCE [LARGE SCALE GENOMIC DNA]</scope>
    <source>
        <strain evidence="6 7">DSM 23142</strain>
    </source>
</reference>
<keyword evidence="2" id="KW-0288">FMN</keyword>
<name>A0A1G7V444_9MICO</name>
<dbReference type="Pfam" id="PF00296">
    <property type="entry name" value="Bac_luciferase"/>
    <property type="match status" value="1"/>
</dbReference>
<dbReference type="InterPro" id="IPR011251">
    <property type="entry name" value="Luciferase-like_dom"/>
</dbReference>
<dbReference type="AlphaFoldDB" id="A0A1G7V444"/>
<keyword evidence="1" id="KW-0285">Flavoprotein</keyword>
<dbReference type="InterPro" id="IPR022480">
    <property type="entry name" value="F420_MSMEG2906"/>
</dbReference>
<protein>
    <submittedName>
        <fullName evidence="6">Probable F420-dependent oxidoreductase, MSMEG_2906 family</fullName>
    </submittedName>
</protein>
<dbReference type="GO" id="GO:0008726">
    <property type="term" value="F:alkanesulfonate monooxygenase activity"/>
    <property type="evidence" value="ECO:0007669"/>
    <property type="project" value="TreeGrafter"/>
</dbReference>
<dbReference type="Gene3D" id="3.20.20.30">
    <property type="entry name" value="Luciferase-like domain"/>
    <property type="match status" value="1"/>
</dbReference>
<dbReference type="OrthoDB" id="143323at2"/>
<feature type="domain" description="Luciferase-like" evidence="5">
    <location>
        <begin position="17"/>
        <end position="226"/>
    </location>
</feature>
<keyword evidence="3" id="KW-0560">Oxidoreductase</keyword>
<dbReference type="PANTHER" id="PTHR42847">
    <property type="entry name" value="ALKANESULFONATE MONOOXYGENASE"/>
    <property type="match status" value="1"/>
</dbReference>
<evidence type="ECO:0000256" key="3">
    <source>
        <dbReference type="ARBA" id="ARBA00023002"/>
    </source>
</evidence>